<evidence type="ECO:0000313" key="2">
    <source>
        <dbReference type="Proteomes" id="UP000024635"/>
    </source>
</evidence>
<sequence length="79" mass="9150">MVRCDEKDASCINTFTTLRFRHGCHVGHRQSLKRAFVTNRLSMRSQEAHRVCQPVEDIVANVLRQRIQDGAYIIHSTIQ</sequence>
<dbReference type="EMBL" id="JARK01000055">
    <property type="protein sequence ID" value="EYC44612.1"/>
    <property type="molecule type" value="Genomic_DNA"/>
</dbReference>
<dbReference type="AlphaFoldDB" id="A0A016WZE3"/>
<keyword evidence="2" id="KW-1185">Reference proteome</keyword>
<evidence type="ECO:0000313" key="1">
    <source>
        <dbReference type="EMBL" id="EYC44612.1"/>
    </source>
</evidence>
<comment type="caution">
    <text evidence="1">The sequence shown here is derived from an EMBL/GenBank/DDBJ whole genome shotgun (WGS) entry which is preliminary data.</text>
</comment>
<dbReference type="Proteomes" id="UP000024635">
    <property type="component" value="Unassembled WGS sequence"/>
</dbReference>
<reference evidence="2" key="1">
    <citation type="journal article" date="2015" name="Nat. Genet.">
        <title>The genome and transcriptome of the zoonotic hookworm Ancylostoma ceylanicum identify infection-specific gene families.</title>
        <authorList>
            <person name="Schwarz E.M."/>
            <person name="Hu Y."/>
            <person name="Antoshechkin I."/>
            <person name="Miller M.M."/>
            <person name="Sternberg P.W."/>
            <person name="Aroian R.V."/>
        </authorList>
    </citation>
    <scope>NUCLEOTIDE SEQUENCE</scope>
    <source>
        <strain evidence="2">HY135</strain>
    </source>
</reference>
<name>A0A016WZE3_9BILA</name>
<proteinExistence type="predicted"/>
<gene>
    <name evidence="1" type="primary">Acey_s0455.g1752</name>
    <name evidence="1" type="ORF">Y032_0455g1752</name>
</gene>
<protein>
    <submittedName>
        <fullName evidence="1">Uncharacterized protein</fullName>
    </submittedName>
</protein>
<accession>A0A016WZE3</accession>
<organism evidence="1 2">
    <name type="scientific">Ancylostoma ceylanicum</name>
    <dbReference type="NCBI Taxonomy" id="53326"/>
    <lineage>
        <taxon>Eukaryota</taxon>
        <taxon>Metazoa</taxon>
        <taxon>Ecdysozoa</taxon>
        <taxon>Nematoda</taxon>
        <taxon>Chromadorea</taxon>
        <taxon>Rhabditida</taxon>
        <taxon>Rhabditina</taxon>
        <taxon>Rhabditomorpha</taxon>
        <taxon>Strongyloidea</taxon>
        <taxon>Ancylostomatidae</taxon>
        <taxon>Ancylostomatinae</taxon>
        <taxon>Ancylostoma</taxon>
    </lineage>
</organism>